<reference evidence="6 7" key="1">
    <citation type="submission" date="2020-04" db="EMBL/GenBank/DDBJ databases">
        <title>Paraburkholderia sp. RP-4-7 isolated from soil.</title>
        <authorList>
            <person name="Dahal R.H."/>
        </authorList>
    </citation>
    <scope>NUCLEOTIDE SEQUENCE [LARGE SCALE GENOMIC DNA]</scope>
    <source>
        <strain evidence="6 7">RP-4-7</strain>
    </source>
</reference>
<gene>
    <name evidence="6" type="primary">tssM</name>
    <name evidence="6" type="ORF">HHL24_31120</name>
</gene>
<dbReference type="InterPro" id="IPR053156">
    <property type="entry name" value="T6SS_TssM-like"/>
</dbReference>
<keyword evidence="1" id="KW-0472">Membrane</keyword>
<dbReference type="InterPro" id="IPR017731">
    <property type="entry name" value="TssM1-like"/>
</dbReference>
<accession>A0A848IJ88</accession>
<dbReference type="InterPro" id="IPR009612">
    <property type="entry name" value="IcmF-rel"/>
</dbReference>
<evidence type="ECO:0000259" key="4">
    <source>
        <dbReference type="Pfam" id="PF14331"/>
    </source>
</evidence>
<proteinExistence type="predicted"/>
<feature type="transmembrane region" description="Helical" evidence="1">
    <location>
        <begin position="53"/>
        <end position="70"/>
    </location>
</feature>
<feature type="domain" description="IcmF-related" evidence="3">
    <location>
        <begin position="518"/>
        <end position="824"/>
    </location>
</feature>
<dbReference type="Pfam" id="PF06744">
    <property type="entry name" value="IcmF_C"/>
    <property type="match status" value="1"/>
</dbReference>
<evidence type="ECO:0000256" key="1">
    <source>
        <dbReference type="SAM" id="Phobius"/>
    </source>
</evidence>
<dbReference type="InterPro" id="IPR010623">
    <property type="entry name" value="IcmF_C"/>
</dbReference>
<evidence type="ECO:0000259" key="2">
    <source>
        <dbReference type="Pfam" id="PF06744"/>
    </source>
</evidence>
<dbReference type="Pfam" id="PF06761">
    <property type="entry name" value="IcmF-related"/>
    <property type="match status" value="1"/>
</dbReference>
<keyword evidence="7" id="KW-1185">Reference proteome</keyword>
<dbReference type="PANTHER" id="PTHR36153">
    <property type="entry name" value="INNER MEMBRANE PROTEIN-RELATED"/>
    <property type="match status" value="1"/>
</dbReference>
<feature type="domain" description="Type VI secretion system component TssM1 helical" evidence="5">
    <location>
        <begin position="983"/>
        <end position="1069"/>
    </location>
</feature>
<feature type="transmembrane region" description="Helical" evidence="1">
    <location>
        <begin position="20"/>
        <end position="41"/>
    </location>
</feature>
<sequence length="1195" mass="130217">MNSLKRIAEWLAALLRQLGWASLAWLALLISLIWIAGPMLAIGDTRPLEPERSRYALIALVLLAWTWRHVRRMRESRLPEPLRRASSVSQSDPAADAQHQRLDDLRARFDHARYVLRHAAVPSGRLARAFDRLTGRHVYRLPWYLVVGSGGAGKTAALLNGGLELSIAEQAARAASRRTEPTHACDWWFSNDAVLVDTPGAYLDAADAADARNGEWRELLALLKRHRPRQPLNGVILAVGVDALLTLDEAGRAAYATRLRKPLQLMQSTLGMRVPVYLCITRMDRLDGFRAYFSGLNRDGRAQVWGAALESGDSALTATCHRAFQALLQRLTDGLRDVLIVEPDPVSRARAFLFPQQFASIEEPLVDFCEALFRPSPLETNLLPRGVYFTSALQGGPGIDRVLPATRQQMGIADSPPAAAEPPGQHSYFLKQWLREAVFADAGFAGSSRGSQRRRFVVHTMIAAVVGIGLVGLLAGWAISYAHNRAYLDEVSMRVGALNRLSAQPIALTAGELQPLSPLLDTLRALPRSENVDTDASPGWRYGMGLYQGARIREASDALYRRALDEKLLPQAAARIERMLADAPADDADYSYEALKAYLMLYDASRYDAGFLTAWLTLDSRGALPSDLTQDERARLEAHLANLFASRVVTSPFAYNAPLVDAVRARLAHESPAQRANHQLSRELLRTMRNEPVTVAGAGGPQAALVLTRRSGKPLTDGMPSLYTYRGYWDGFEPRVAAAAARLQSEDPWVLGIHPTPATDNAHLALEIRRTFLNDYIQAWDAYLNDLSIVDSQSLAQSMQIARTLSAPDSPLKQFLQAAADETTLLRARGGSERPAPGALQKRIGEAKESLSAMFGHASPDVSPPLADDQPEGIVDSHFEPLRRLVTASGASAAGVTPLEGNLRVLDELYSYLTAADAALASGSPPPQTDVFNKLQADAGRLPAPLRKIVGDLSQTSAVQVSGGARRNVAQDAQGSLGPLCRQAIAGRYPFARGSNRDVALDDFTRLFASGGLMDSFFQKNLASQVDVRDGRWAFRRDASGKMIADSHLLGAFQNAETIRNVFFAAGAATPSIQIELTPLELDPAITQYALNIDGQTMRYAHGPPLPMAVKWPGERGAGLVSLQISTQSGSDGVQAQGPWALYRLFDKARITPGAAPESFIATFDFSGRKLALRVSASSSYNPFQLPQIKAFSCP</sequence>
<dbReference type="Proteomes" id="UP000544134">
    <property type="component" value="Unassembled WGS sequence"/>
</dbReference>
<keyword evidence="1" id="KW-1133">Transmembrane helix</keyword>
<name>A0A848IJ88_9BURK</name>
<evidence type="ECO:0000259" key="5">
    <source>
        <dbReference type="Pfam" id="PF21070"/>
    </source>
</evidence>
<dbReference type="NCBIfam" id="TIGR03348">
    <property type="entry name" value="VI_IcmF"/>
    <property type="match status" value="1"/>
</dbReference>
<organism evidence="6 7">
    <name type="scientific">Paraburkholderia polaris</name>
    <dbReference type="NCBI Taxonomy" id="2728848"/>
    <lineage>
        <taxon>Bacteria</taxon>
        <taxon>Pseudomonadati</taxon>
        <taxon>Pseudomonadota</taxon>
        <taxon>Betaproteobacteria</taxon>
        <taxon>Burkholderiales</taxon>
        <taxon>Burkholderiaceae</taxon>
        <taxon>Paraburkholderia</taxon>
    </lineage>
</organism>
<feature type="transmembrane region" description="Helical" evidence="1">
    <location>
        <begin position="456"/>
        <end position="479"/>
    </location>
</feature>
<feature type="domain" description="Type VI secretion system IcmF C-terminal" evidence="2">
    <location>
        <begin position="1076"/>
        <end position="1179"/>
    </location>
</feature>
<dbReference type="RefSeq" id="WP_169489161.1">
    <property type="nucleotide sequence ID" value="NZ_JABBGJ010000039.1"/>
</dbReference>
<evidence type="ECO:0000313" key="6">
    <source>
        <dbReference type="EMBL" id="NMM02362.1"/>
    </source>
</evidence>
<dbReference type="Pfam" id="PF14331">
    <property type="entry name" value="IcmF-related_N"/>
    <property type="match status" value="1"/>
</dbReference>
<dbReference type="InterPro" id="IPR025743">
    <property type="entry name" value="TssM1_N"/>
</dbReference>
<dbReference type="EMBL" id="JABBGJ010000039">
    <property type="protein sequence ID" value="NMM02362.1"/>
    <property type="molecule type" value="Genomic_DNA"/>
</dbReference>
<dbReference type="InterPro" id="IPR048677">
    <property type="entry name" value="TssM1_hel"/>
</dbReference>
<dbReference type="Pfam" id="PF21070">
    <property type="entry name" value="IcmF_helical"/>
    <property type="match status" value="1"/>
</dbReference>
<dbReference type="PANTHER" id="PTHR36153:SF1">
    <property type="entry name" value="TYPE VI SECRETION SYSTEM COMPONENT TSSM1"/>
    <property type="match status" value="1"/>
</dbReference>
<keyword evidence="1" id="KW-0812">Transmembrane</keyword>
<evidence type="ECO:0000313" key="7">
    <source>
        <dbReference type="Proteomes" id="UP000544134"/>
    </source>
</evidence>
<protein>
    <submittedName>
        <fullName evidence="6">Type VI secretion system membrane subunit TssM</fullName>
    </submittedName>
</protein>
<dbReference type="AlphaFoldDB" id="A0A848IJ88"/>
<dbReference type="CDD" id="cd00882">
    <property type="entry name" value="Ras_like_GTPase"/>
    <property type="match status" value="1"/>
</dbReference>
<feature type="domain" description="Type VI secretion system component TssM1 N-terminal" evidence="4">
    <location>
        <begin position="213"/>
        <end position="464"/>
    </location>
</feature>
<evidence type="ECO:0000259" key="3">
    <source>
        <dbReference type="Pfam" id="PF06761"/>
    </source>
</evidence>
<comment type="caution">
    <text evidence="6">The sequence shown here is derived from an EMBL/GenBank/DDBJ whole genome shotgun (WGS) entry which is preliminary data.</text>
</comment>